<dbReference type="InterPro" id="IPR007317">
    <property type="entry name" value="GET4"/>
</dbReference>
<proteinExistence type="inferred from homology"/>
<comment type="similarity">
    <text evidence="1">Belongs to the GET4 family.</text>
</comment>
<dbReference type="InterPro" id="IPR011990">
    <property type="entry name" value="TPR-like_helical_dom_sf"/>
</dbReference>
<dbReference type="PANTHER" id="PTHR12875:SF0">
    <property type="entry name" value="GOLGI TO ER TRAFFIC PROTEIN 4 HOMOLOG"/>
    <property type="match status" value="1"/>
</dbReference>
<name>A0AAV9I4D9_9RHOD</name>
<sequence>MTDAPQQRWSNLIQQGSFYEAEQLCTALHHRLFRAGKKQEALECLLQGARDLAKSEQFQCAIVLLEKAQEYMRKHYFSEETLSQVATLLASFPNTLKAKLTLGNKLERLATEKRCSETILHDLYKLEAETCVGMGDYRRALSYYSILSDSQQYLLVLKEWMSQGLPSEEDLFVTRQVLWLLLSQQKLQFAKQVLQQYLQQYNNNHGKGGPLLNFVYLLLECLERRLFSSVEYLKTIYKPAIDRDPHLWKLLQEAIEYRRKHS</sequence>
<dbReference type="AlphaFoldDB" id="A0AAV9I4D9"/>
<comment type="caution">
    <text evidence="2">The sequence shown here is derived from an EMBL/GenBank/DDBJ whole genome shotgun (WGS) entry which is preliminary data.</text>
</comment>
<dbReference type="Proteomes" id="UP001300502">
    <property type="component" value="Unassembled WGS sequence"/>
</dbReference>
<organism evidence="2 3">
    <name type="scientific">Galdieria yellowstonensis</name>
    <dbReference type="NCBI Taxonomy" id="3028027"/>
    <lineage>
        <taxon>Eukaryota</taxon>
        <taxon>Rhodophyta</taxon>
        <taxon>Bangiophyceae</taxon>
        <taxon>Galdieriales</taxon>
        <taxon>Galdieriaceae</taxon>
        <taxon>Galdieria</taxon>
    </lineage>
</organism>
<keyword evidence="3" id="KW-1185">Reference proteome</keyword>
<evidence type="ECO:0000313" key="3">
    <source>
        <dbReference type="Proteomes" id="UP001300502"/>
    </source>
</evidence>
<dbReference type="EMBL" id="JANCYU010000001">
    <property type="protein sequence ID" value="KAK4522127.1"/>
    <property type="molecule type" value="Genomic_DNA"/>
</dbReference>
<protein>
    <submittedName>
        <fullName evidence="2">Uncharacterized protein</fullName>
    </submittedName>
</protein>
<dbReference type="SUPFAM" id="SSF48452">
    <property type="entry name" value="TPR-like"/>
    <property type="match status" value="1"/>
</dbReference>
<accession>A0AAV9I4D9</accession>
<dbReference type="GO" id="GO:0045048">
    <property type="term" value="P:protein insertion into ER membrane"/>
    <property type="evidence" value="ECO:0007669"/>
    <property type="project" value="InterPro"/>
</dbReference>
<evidence type="ECO:0000313" key="2">
    <source>
        <dbReference type="EMBL" id="KAK4522127.1"/>
    </source>
</evidence>
<gene>
    <name evidence="2" type="ORF">GAYE_FCTG49G0006</name>
</gene>
<reference evidence="2 3" key="1">
    <citation type="submission" date="2022-07" db="EMBL/GenBank/DDBJ databases">
        <title>Genome-wide signatures of adaptation to extreme environments.</title>
        <authorList>
            <person name="Cho C.H."/>
            <person name="Yoon H.S."/>
        </authorList>
    </citation>
    <scope>NUCLEOTIDE SEQUENCE [LARGE SCALE GENOMIC DNA]</scope>
    <source>
        <strain evidence="2 3">108.79 E11</strain>
    </source>
</reference>
<dbReference type="GO" id="GO:0005829">
    <property type="term" value="C:cytosol"/>
    <property type="evidence" value="ECO:0007669"/>
    <property type="project" value="TreeGrafter"/>
</dbReference>
<dbReference type="Pfam" id="PF04190">
    <property type="entry name" value="GET4"/>
    <property type="match status" value="1"/>
</dbReference>
<evidence type="ECO:0000256" key="1">
    <source>
        <dbReference type="ARBA" id="ARBA00005351"/>
    </source>
</evidence>
<dbReference type="PANTHER" id="PTHR12875">
    <property type="entry name" value="GOLGI TO ER TRAFFIC PROTEIN 4 HOMOLOG"/>
    <property type="match status" value="1"/>
</dbReference>
<dbReference type="Gene3D" id="1.25.40.10">
    <property type="entry name" value="Tetratricopeptide repeat domain"/>
    <property type="match status" value="1"/>
</dbReference>